<dbReference type="RefSeq" id="XP_040615308.1">
    <property type="nucleotide sequence ID" value="XM_040763403.1"/>
</dbReference>
<evidence type="ECO:0000259" key="2">
    <source>
        <dbReference type="Pfam" id="PF25545"/>
    </source>
</evidence>
<dbReference type="VEuPathDB" id="FungiDB:SPBR_05126"/>
<proteinExistence type="predicted"/>
<keyword evidence="4" id="KW-1185">Reference proteome</keyword>
<dbReference type="OrthoDB" id="5336565at2759"/>
<dbReference type="HOGENOM" id="CLU_023878_0_0_1"/>
<dbReference type="GeneID" id="63678324"/>
<feature type="region of interest" description="Disordered" evidence="1">
    <location>
        <begin position="291"/>
        <end position="349"/>
    </location>
</feature>
<organism evidence="3 4">
    <name type="scientific">Sporothrix brasiliensis 5110</name>
    <dbReference type="NCBI Taxonomy" id="1398154"/>
    <lineage>
        <taxon>Eukaryota</taxon>
        <taxon>Fungi</taxon>
        <taxon>Dikarya</taxon>
        <taxon>Ascomycota</taxon>
        <taxon>Pezizomycotina</taxon>
        <taxon>Sordariomycetes</taxon>
        <taxon>Sordariomycetidae</taxon>
        <taxon>Ophiostomatales</taxon>
        <taxon>Ophiostomataceae</taxon>
        <taxon>Sporothrix</taxon>
    </lineage>
</organism>
<feature type="domain" description="DUF7924" evidence="2">
    <location>
        <begin position="66"/>
        <end position="257"/>
    </location>
</feature>
<evidence type="ECO:0000313" key="4">
    <source>
        <dbReference type="Proteomes" id="UP000031575"/>
    </source>
</evidence>
<reference evidence="3 4" key="1">
    <citation type="journal article" date="2014" name="BMC Genomics">
        <title>Comparative genomics of the major fungal agents of human and animal Sporotrichosis: Sporothrix schenckii and Sporothrix brasiliensis.</title>
        <authorList>
            <person name="Teixeira M.M."/>
            <person name="de Almeida L.G."/>
            <person name="Kubitschek-Barreira P."/>
            <person name="Alves F.L."/>
            <person name="Kioshima E.S."/>
            <person name="Abadio A.K."/>
            <person name="Fernandes L."/>
            <person name="Derengowski L.S."/>
            <person name="Ferreira K.S."/>
            <person name="Souza R.C."/>
            <person name="Ruiz J.C."/>
            <person name="de Andrade N.C."/>
            <person name="Paes H.C."/>
            <person name="Nicola A.M."/>
            <person name="Albuquerque P."/>
            <person name="Gerber A.L."/>
            <person name="Martins V.P."/>
            <person name="Peconick L.D."/>
            <person name="Neto A.V."/>
            <person name="Chaucanez C.B."/>
            <person name="Silva P.A."/>
            <person name="Cunha O.L."/>
            <person name="de Oliveira F.F."/>
            <person name="dos Santos T.C."/>
            <person name="Barros A.L."/>
            <person name="Soares M.A."/>
            <person name="de Oliveira L.M."/>
            <person name="Marini M.M."/>
            <person name="Villalobos-Duno H."/>
            <person name="Cunha M.M."/>
            <person name="de Hoog S."/>
            <person name="da Silveira J.F."/>
            <person name="Henrissat B."/>
            <person name="Nino-Vega G.A."/>
            <person name="Cisalpino P.S."/>
            <person name="Mora-Montes H.M."/>
            <person name="Almeida S.R."/>
            <person name="Stajich J.E."/>
            <person name="Lopes-Bezerra L.M."/>
            <person name="Vasconcelos A.T."/>
            <person name="Felipe M.S."/>
        </authorList>
    </citation>
    <scope>NUCLEOTIDE SEQUENCE [LARGE SCALE GENOMIC DNA]</scope>
    <source>
        <strain evidence="3 4">5110</strain>
    </source>
</reference>
<protein>
    <recommendedName>
        <fullName evidence="2">DUF7924 domain-containing protein</fullName>
    </recommendedName>
</protein>
<dbReference type="Pfam" id="PF25545">
    <property type="entry name" value="DUF7924"/>
    <property type="match status" value="1"/>
</dbReference>
<sequence>MAKKNKKSTPYDADFEQHLKDHDAQAVYESQKPTNWAEIGAALNQRRPSLTLSQFSEGAFDAFQNNNARATSEYTVMTDVVPVILGEGALITGRPASERNILFNNVAPLTDGTIAQPKPDIYYGTRPEELSRPVREALGRYIMPSTVQNKPLAPNFFIEAKGPDGTLAVLDRQVRYDGAIGSRAMHSLQNYGEDERTFDGQAYSFSSTYHGGTLKIFAHHATSSTSEGRPAYHITKMHGFDMTNTRETFVQGATALRNARDLAKTYRDGFIHTANERAVSQPSGILEAIEEGDEQDDGDREEADKTRKPTTALADEAPVASTTSSVAKKETKRKHPAAPPEVSVPLTRAAKRRLCFSGKV</sequence>
<evidence type="ECO:0000256" key="1">
    <source>
        <dbReference type="SAM" id="MobiDB-lite"/>
    </source>
</evidence>
<dbReference type="Proteomes" id="UP000031575">
    <property type="component" value="Unassembled WGS sequence"/>
</dbReference>
<comment type="caution">
    <text evidence="3">The sequence shown here is derived from an EMBL/GenBank/DDBJ whole genome shotgun (WGS) entry which is preliminary data.</text>
</comment>
<dbReference type="InterPro" id="IPR057684">
    <property type="entry name" value="DUF7924"/>
</dbReference>
<dbReference type="AlphaFoldDB" id="A0A0C2F8C6"/>
<name>A0A0C2F8C6_9PEZI</name>
<gene>
    <name evidence="3" type="ORF">SPBR_05126</name>
</gene>
<dbReference type="EMBL" id="AWTV01000010">
    <property type="protein sequence ID" value="KIH87298.1"/>
    <property type="molecule type" value="Genomic_DNA"/>
</dbReference>
<feature type="compositionally biased region" description="Acidic residues" evidence="1">
    <location>
        <begin position="291"/>
        <end position="301"/>
    </location>
</feature>
<evidence type="ECO:0000313" key="3">
    <source>
        <dbReference type="EMBL" id="KIH87298.1"/>
    </source>
</evidence>
<accession>A0A0C2F8C6</accession>